<evidence type="ECO:0000313" key="1">
    <source>
        <dbReference type="EMBL" id="KAL0453910.1"/>
    </source>
</evidence>
<proteinExistence type="predicted"/>
<accession>A0AAW2XID4</accession>
<dbReference type="EMBL" id="JACGWN010000004">
    <property type="protein sequence ID" value="KAL0453910.1"/>
    <property type="molecule type" value="Genomic_DNA"/>
</dbReference>
<dbReference type="PANTHER" id="PTHR46890:SF48">
    <property type="entry name" value="RNA-DIRECTED DNA POLYMERASE"/>
    <property type="match status" value="1"/>
</dbReference>
<name>A0AAW2XID4_9LAMI</name>
<organism evidence="1">
    <name type="scientific">Sesamum latifolium</name>
    <dbReference type="NCBI Taxonomy" id="2727402"/>
    <lineage>
        <taxon>Eukaryota</taxon>
        <taxon>Viridiplantae</taxon>
        <taxon>Streptophyta</taxon>
        <taxon>Embryophyta</taxon>
        <taxon>Tracheophyta</taxon>
        <taxon>Spermatophyta</taxon>
        <taxon>Magnoliopsida</taxon>
        <taxon>eudicotyledons</taxon>
        <taxon>Gunneridae</taxon>
        <taxon>Pentapetalae</taxon>
        <taxon>asterids</taxon>
        <taxon>lamiids</taxon>
        <taxon>Lamiales</taxon>
        <taxon>Pedaliaceae</taxon>
        <taxon>Sesamum</taxon>
    </lineage>
</organism>
<dbReference type="InterPro" id="IPR052343">
    <property type="entry name" value="Retrotransposon-Effector_Assoc"/>
</dbReference>
<reference evidence="1" key="1">
    <citation type="submission" date="2020-06" db="EMBL/GenBank/DDBJ databases">
        <authorList>
            <person name="Li T."/>
            <person name="Hu X."/>
            <person name="Zhang T."/>
            <person name="Song X."/>
            <person name="Zhang H."/>
            <person name="Dai N."/>
            <person name="Sheng W."/>
            <person name="Hou X."/>
            <person name="Wei L."/>
        </authorList>
    </citation>
    <scope>NUCLEOTIDE SEQUENCE</scope>
    <source>
        <strain evidence="1">KEN1</strain>
        <tissue evidence="1">Leaf</tissue>
    </source>
</reference>
<dbReference type="AlphaFoldDB" id="A0AAW2XID4"/>
<comment type="caution">
    <text evidence="1">The sequence shown here is derived from an EMBL/GenBank/DDBJ whole genome shotgun (WGS) entry which is preliminary data.</text>
</comment>
<evidence type="ECO:0008006" key="2">
    <source>
        <dbReference type="Google" id="ProtNLM"/>
    </source>
</evidence>
<reference evidence="1" key="2">
    <citation type="journal article" date="2024" name="Plant">
        <title>Genomic evolution and insights into agronomic trait innovations of Sesamum species.</title>
        <authorList>
            <person name="Miao H."/>
            <person name="Wang L."/>
            <person name="Qu L."/>
            <person name="Liu H."/>
            <person name="Sun Y."/>
            <person name="Le M."/>
            <person name="Wang Q."/>
            <person name="Wei S."/>
            <person name="Zheng Y."/>
            <person name="Lin W."/>
            <person name="Duan Y."/>
            <person name="Cao H."/>
            <person name="Xiong S."/>
            <person name="Wang X."/>
            <person name="Wei L."/>
            <person name="Li C."/>
            <person name="Ma Q."/>
            <person name="Ju M."/>
            <person name="Zhao R."/>
            <person name="Li G."/>
            <person name="Mu C."/>
            <person name="Tian Q."/>
            <person name="Mei H."/>
            <person name="Zhang T."/>
            <person name="Gao T."/>
            <person name="Zhang H."/>
        </authorList>
    </citation>
    <scope>NUCLEOTIDE SEQUENCE</scope>
    <source>
        <strain evidence="1">KEN1</strain>
    </source>
</reference>
<protein>
    <recommendedName>
        <fullName evidence="2">Reverse transcriptase domain-containing protein</fullName>
    </recommendedName>
</protein>
<gene>
    <name evidence="1" type="ORF">Slati_1369100</name>
</gene>
<sequence length="237" mass="26434">MVVDASMVGDIMQPYTAEEVITALFQMAPLKYPGPNGLLPKPLLSANWLKGLLDKIISSAQSAFVPGRLITDNILLAFELNHFLNSKSKGGSRWMALKLDVSKAYDKVEWSFLEQLAEHEGKLQGMSVYRAAPSVSHLLFADDTLIFCRASPDSTQAVVTVLEVYRRASGHEINFSKSSVAFSRNTGEDMCSHIVVALTMRRENRMELYLGLPSKVFQSKKVLFSTIWDSVWRRVSG</sequence>
<dbReference type="PANTHER" id="PTHR46890">
    <property type="entry name" value="NON-LTR RETROLELEMENT REVERSE TRANSCRIPTASE-LIKE PROTEIN-RELATED"/>
    <property type="match status" value="1"/>
</dbReference>